<evidence type="ECO:0000313" key="1">
    <source>
        <dbReference type="EMBL" id="CAF4339311.1"/>
    </source>
</evidence>
<evidence type="ECO:0000313" key="2">
    <source>
        <dbReference type="Proteomes" id="UP000663868"/>
    </source>
</evidence>
<accession>A0A820KEX8</accession>
<sequence length="31" mass="3895">LIWTFWVPYKRRYAMSHKDEENRAQLLNKIS</sequence>
<organism evidence="1 2">
    <name type="scientific">Adineta steineri</name>
    <dbReference type="NCBI Taxonomy" id="433720"/>
    <lineage>
        <taxon>Eukaryota</taxon>
        <taxon>Metazoa</taxon>
        <taxon>Spiralia</taxon>
        <taxon>Gnathifera</taxon>
        <taxon>Rotifera</taxon>
        <taxon>Eurotatoria</taxon>
        <taxon>Bdelloidea</taxon>
        <taxon>Adinetida</taxon>
        <taxon>Adinetidae</taxon>
        <taxon>Adineta</taxon>
    </lineage>
</organism>
<proteinExistence type="predicted"/>
<protein>
    <submittedName>
        <fullName evidence="1">Uncharacterized protein</fullName>
    </submittedName>
</protein>
<dbReference type="EMBL" id="CAJOBB010017463">
    <property type="protein sequence ID" value="CAF4339311.1"/>
    <property type="molecule type" value="Genomic_DNA"/>
</dbReference>
<comment type="caution">
    <text evidence="1">The sequence shown here is derived from an EMBL/GenBank/DDBJ whole genome shotgun (WGS) entry which is preliminary data.</text>
</comment>
<dbReference type="AlphaFoldDB" id="A0A820KEX8"/>
<dbReference type="Proteomes" id="UP000663868">
    <property type="component" value="Unassembled WGS sequence"/>
</dbReference>
<reference evidence="1" key="1">
    <citation type="submission" date="2021-02" db="EMBL/GenBank/DDBJ databases">
        <authorList>
            <person name="Nowell W R."/>
        </authorList>
    </citation>
    <scope>NUCLEOTIDE SEQUENCE</scope>
</reference>
<gene>
    <name evidence="1" type="ORF">KXQ929_LOCUS47618</name>
</gene>
<feature type="non-terminal residue" evidence="1">
    <location>
        <position position="1"/>
    </location>
</feature>
<name>A0A820KEX8_9BILA</name>